<dbReference type="Proteomes" id="UP000268093">
    <property type="component" value="Unassembled WGS sequence"/>
</dbReference>
<protein>
    <submittedName>
        <fullName evidence="1">Uncharacterized protein</fullName>
    </submittedName>
</protein>
<dbReference type="EMBL" id="RBNI01001389">
    <property type="protein sequence ID" value="RUP50500.1"/>
    <property type="molecule type" value="Genomic_DNA"/>
</dbReference>
<comment type="caution">
    <text evidence="1">The sequence shown here is derived from an EMBL/GenBank/DDBJ whole genome shotgun (WGS) entry which is preliminary data.</text>
</comment>
<organism evidence="1 2">
    <name type="scientific">Jimgerdemannia flammicorona</name>
    <dbReference type="NCBI Taxonomy" id="994334"/>
    <lineage>
        <taxon>Eukaryota</taxon>
        <taxon>Fungi</taxon>
        <taxon>Fungi incertae sedis</taxon>
        <taxon>Mucoromycota</taxon>
        <taxon>Mucoromycotina</taxon>
        <taxon>Endogonomycetes</taxon>
        <taxon>Endogonales</taxon>
        <taxon>Endogonaceae</taxon>
        <taxon>Jimgerdemannia</taxon>
    </lineage>
</organism>
<reference evidence="1 2" key="1">
    <citation type="journal article" date="2018" name="New Phytol.">
        <title>Phylogenomics of Endogonaceae and evolution of mycorrhizas within Mucoromycota.</title>
        <authorList>
            <person name="Chang Y."/>
            <person name="Desiro A."/>
            <person name="Na H."/>
            <person name="Sandor L."/>
            <person name="Lipzen A."/>
            <person name="Clum A."/>
            <person name="Barry K."/>
            <person name="Grigoriev I.V."/>
            <person name="Martin F.M."/>
            <person name="Stajich J.E."/>
            <person name="Smith M.E."/>
            <person name="Bonito G."/>
            <person name="Spatafora J.W."/>
        </authorList>
    </citation>
    <scope>NUCLEOTIDE SEQUENCE [LARGE SCALE GENOMIC DNA]</scope>
    <source>
        <strain evidence="1 2">GMNB39</strain>
    </source>
</reference>
<name>A0A433DI23_9FUNG</name>
<dbReference type="OrthoDB" id="429183at2759"/>
<sequence length="179" mass="20411">MTGPAAPRYQVVSTVNESQDFLNNGLQHRRQRALPRPGHELRVRNSRIHTDVPTLRTQYGLTRSEIIQGVANRLMYSKFYIMLYSAMAVMSLVSIVLPDPPLYCSRVHHQSRYDYRGCRQGTGAGTELLGLEMEPDRPDTGPALLHHPDCHLHGLLCRRARGGHPRRHPARHQERRPAL</sequence>
<accession>A0A433DI23</accession>
<gene>
    <name evidence="1" type="ORF">BC936DRAFT_138879</name>
</gene>
<proteinExistence type="predicted"/>
<evidence type="ECO:0000313" key="1">
    <source>
        <dbReference type="EMBL" id="RUP50500.1"/>
    </source>
</evidence>
<evidence type="ECO:0000313" key="2">
    <source>
        <dbReference type="Proteomes" id="UP000268093"/>
    </source>
</evidence>
<keyword evidence="2" id="KW-1185">Reference proteome</keyword>